<evidence type="ECO:0000313" key="3">
    <source>
        <dbReference type="Proteomes" id="UP000197097"/>
    </source>
</evidence>
<dbReference type="GO" id="GO:0016758">
    <property type="term" value="F:hexosyltransferase activity"/>
    <property type="evidence" value="ECO:0007669"/>
    <property type="project" value="UniProtKB-ARBA"/>
</dbReference>
<gene>
    <name evidence="2" type="ORF">CDQ91_01980</name>
</gene>
<dbReference type="PANTHER" id="PTHR22916">
    <property type="entry name" value="GLYCOSYLTRANSFERASE"/>
    <property type="match status" value="1"/>
</dbReference>
<dbReference type="RefSeq" id="WP_144036659.1">
    <property type="nucleotide sequence ID" value="NZ_NISJ01000001.1"/>
</dbReference>
<sequence>MASQNSDILLSIAIPTKNRQPYLINLVDELLRSDRRDFEIILQDNSDDDQLAAYVAELNDTRVHYAYTNGWISVVDNCDAAVRACSGDYVCMLGDDDGIMLDEALDEMAAAKREGADAVMGAVLLYTWPDITHRSISGLGGKLYRRRILTGRGRADILADARRVVARSGALGLEGLPCVYQGFVSRAVLAAVENRTGSYFPGASPDMANAIGIAAFVKRCRHVERPLIIAGHSRSSGAGRGTMREHRGSIAEQKHLPADTAQTWYSQIPFFWSGPTIYAQSLRSAINRTGATALGVPGDACLYSACFIFERSYAKDIRDAMRHTHERPVTLVPQMIYYALVITAKRAVQFRNNLLVRFFPESAAIEAASIADAIGAVRARLN</sequence>
<dbReference type="InterPro" id="IPR029044">
    <property type="entry name" value="Nucleotide-diphossugar_trans"/>
</dbReference>
<proteinExistence type="predicted"/>
<dbReference type="PANTHER" id="PTHR22916:SF3">
    <property type="entry name" value="UDP-GLCNAC:BETAGAL BETA-1,3-N-ACETYLGLUCOSAMINYLTRANSFERASE-LIKE PROTEIN 1"/>
    <property type="match status" value="1"/>
</dbReference>
<dbReference type="OrthoDB" id="5291101at2"/>
<dbReference type="EMBL" id="NISJ01000001">
    <property type="protein sequence ID" value="OWR01208.1"/>
    <property type="molecule type" value="Genomic_DNA"/>
</dbReference>
<dbReference type="CDD" id="cd00761">
    <property type="entry name" value="Glyco_tranf_GTA_type"/>
    <property type="match status" value="1"/>
</dbReference>
<keyword evidence="3" id="KW-1185">Reference proteome</keyword>
<accession>A0A246K5X5</accession>
<dbReference type="Pfam" id="PF00535">
    <property type="entry name" value="Glycos_transf_2"/>
    <property type="match status" value="1"/>
</dbReference>
<name>A0A246K5X5_9SPHN</name>
<evidence type="ECO:0000259" key="1">
    <source>
        <dbReference type="Pfam" id="PF00535"/>
    </source>
</evidence>
<dbReference type="AlphaFoldDB" id="A0A246K5X5"/>
<dbReference type="Gene3D" id="3.90.550.10">
    <property type="entry name" value="Spore Coat Polysaccharide Biosynthesis Protein SpsA, Chain A"/>
    <property type="match status" value="1"/>
</dbReference>
<reference evidence="2 3" key="1">
    <citation type="journal article" date="2002" name="Int. J. Syst. Evol. Microbiol.">
        <title>Sphingopyxis witflariensis sp. nov., isolated from activated sludge.</title>
        <authorList>
            <person name="Kampfer P."/>
            <person name="Witzenberger R."/>
            <person name="Denner E.B."/>
            <person name="Busse H.J."/>
            <person name="Neef A."/>
        </authorList>
    </citation>
    <scope>NUCLEOTIDE SEQUENCE [LARGE SCALE GENOMIC DNA]</scope>
    <source>
        <strain evidence="2 3">DSM 14551</strain>
    </source>
</reference>
<dbReference type="Proteomes" id="UP000197097">
    <property type="component" value="Unassembled WGS sequence"/>
</dbReference>
<protein>
    <recommendedName>
        <fullName evidence="1">Glycosyltransferase 2-like domain-containing protein</fullName>
    </recommendedName>
</protein>
<dbReference type="InterPro" id="IPR001173">
    <property type="entry name" value="Glyco_trans_2-like"/>
</dbReference>
<dbReference type="SUPFAM" id="SSF53448">
    <property type="entry name" value="Nucleotide-diphospho-sugar transferases"/>
    <property type="match status" value="1"/>
</dbReference>
<organism evidence="2 3">
    <name type="scientific">Sphingopyxis witflariensis</name>
    <dbReference type="NCBI Taxonomy" id="173675"/>
    <lineage>
        <taxon>Bacteria</taxon>
        <taxon>Pseudomonadati</taxon>
        <taxon>Pseudomonadota</taxon>
        <taxon>Alphaproteobacteria</taxon>
        <taxon>Sphingomonadales</taxon>
        <taxon>Sphingomonadaceae</taxon>
        <taxon>Sphingopyxis</taxon>
    </lineage>
</organism>
<feature type="domain" description="Glycosyltransferase 2-like" evidence="1">
    <location>
        <begin position="11"/>
        <end position="129"/>
    </location>
</feature>
<evidence type="ECO:0000313" key="2">
    <source>
        <dbReference type="EMBL" id="OWR01208.1"/>
    </source>
</evidence>
<comment type="caution">
    <text evidence="2">The sequence shown here is derived from an EMBL/GenBank/DDBJ whole genome shotgun (WGS) entry which is preliminary data.</text>
</comment>